<dbReference type="RefSeq" id="WP_277730953.1">
    <property type="nucleotide sequence ID" value="NZ_CP120733.1"/>
</dbReference>
<evidence type="ECO:0000313" key="2">
    <source>
        <dbReference type="Proteomes" id="UP001222800"/>
    </source>
</evidence>
<protein>
    <submittedName>
        <fullName evidence="1">Uncharacterized protein</fullName>
    </submittedName>
</protein>
<keyword evidence="2" id="KW-1185">Reference proteome</keyword>
<name>A0ABY8E826_9FIRM</name>
<dbReference type="EMBL" id="CP120733">
    <property type="protein sequence ID" value="WFD09032.1"/>
    <property type="molecule type" value="Genomic_DNA"/>
</dbReference>
<organism evidence="1 2">
    <name type="scientific">Tepidibacter hydrothermalis</name>
    <dbReference type="NCBI Taxonomy" id="3036126"/>
    <lineage>
        <taxon>Bacteria</taxon>
        <taxon>Bacillati</taxon>
        <taxon>Bacillota</taxon>
        <taxon>Clostridia</taxon>
        <taxon>Peptostreptococcales</taxon>
        <taxon>Peptostreptococcaceae</taxon>
        <taxon>Tepidibacter</taxon>
    </lineage>
</organism>
<gene>
    <name evidence="1" type="ORF">P4S50_11610</name>
</gene>
<proteinExistence type="predicted"/>
<evidence type="ECO:0000313" key="1">
    <source>
        <dbReference type="EMBL" id="WFD09032.1"/>
    </source>
</evidence>
<accession>A0ABY8E826</accession>
<reference evidence="1 2" key="1">
    <citation type="submission" date="2023-03" db="EMBL/GenBank/DDBJ databases">
        <title>Complete genome sequence of Tepidibacter sp. SWIR-1, isolated from a deep-sea hydrothermal vent.</title>
        <authorList>
            <person name="Li X."/>
        </authorList>
    </citation>
    <scope>NUCLEOTIDE SEQUENCE [LARGE SCALE GENOMIC DNA]</scope>
    <source>
        <strain evidence="1 2">SWIR-1</strain>
    </source>
</reference>
<dbReference type="Proteomes" id="UP001222800">
    <property type="component" value="Chromosome"/>
</dbReference>
<sequence length="56" mass="6598">MSVRIQVSFKENVDDLRLYNYVKEKGEIIGVSAYIKLLIKKDMEEDKKLLKLLDSH</sequence>